<organism evidence="1 2">
    <name type="scientific">Glutamicibacter soli</name>
    <dbReference type="NCBI Taxonomy" id="453836"/>
    <lineage>
        <taxon>Bacteria</taxon>
        <taxon>Bacillati</taxon>
        <taxon>Actinomycetota</taxon>
        <taxon>Actinomycetes</taxon>
        <taxon>Micrococcales</taxon>
        <taxon>Micrococcaceae</taxon>
        <taxon>Glutamicibacter</taxon>
    </lineage>
</organism>
<protein>
    <submittedName>
        <fullName evidence="1">Uncharacterized protein</fullName>
    </submittedName>
</protein>
<evidence type="ECO:0000313" key="1">
    <source>
        <dbReference type="EMBL" id="RBM03983.1"/>
    </source>
</evidence>
<dbReference type="Proteomes" id="UP000252167">
    <property type="component" value="Unassembled WGS sequence"/>
</dbReference>
<dbReference type="AlphaFoldDB" id="A0A365YPM9"/>
<dbReference type="EMBL" id="POAF01000001">
    <property type="protein sequence ID" value="RBM03983.1"/>
    <property type="molecule type" value="Genomic_DNA"/>
</dbReference>
<sequence length="312" mass="34651">MQLGAGLGTAVMGQSGIIGHAPFIAIPGALPVVGPILGIQALATAVIMQQFKSVDRNLQLIKKKLDDVVIRAEMTEVAQLLVASRVIEDIYVQFEAAGAFSQDMLIRLALAEKDVNSIAEKFRWLVEKHDEATLMDYDASESNRDANNALLATFLGIRISYLRVGVDLQENPKSTSRSAQALRDKLRQEIEFWEKILDRDKKFKDQMASLKSEIDDQNGVLKAFKSRQGDSLENLLKRADDAHRATLENGKFMATEFSNLVSSAKDMLHSFERMDPKELAATALVYWKDDTGEHSFAVDAQELHQIAASEDI</sequence>
<evidence type="ECO:0000313" key="2">
    <source>
        <dbReference type="Proteomes" id="UP000252167"/>
    </source>
</evidence>
<comment type="caution">
    <text evidence="1">The sequence shown here is derived from an EMBL/GenBank/DDBJ whole genome shotgun (WGS) entry which is preliminary data.</text>
</comment>
<proteinExistence type="predicted"/>
<keyword evidence="2" id="KW-1185">Reference proteome</keyword>
<name>A0A365YPM9_9MICC</name>
<gene>
    <name evidence="1" type="ORF">C1H84_01380</name>
</gene>
<reference evidence="1 2" key="1">
    <citation type="submission" date="2018-01" db="EMBL/GenBank/DDBJ databases">
        <title>Glutamicibacter soli strain NHPC-3 Whole genome sequence and assembly.</title>
        <authorList>
            <person name="Choudhury P."/>
            <person name="Gupta D."/>
            <person name="Sengupta K."/>
            <person name="Jawed A."/>
            <person name="Sultana N."/>
            <person name="Saha P."/>
        </authorList>
    </citation>
    <scope>NUCLEOTIDE SEQUENCE [LARGE SCALE GENOMIC DNA]</scope>
    <source>
        <strain evidence="1 2">NHPC-3</strain>
    </source>
</reference>
<accession>A0A365YPM9</accession>